<dbReference type="InterPro" id="IPR022085">
    <property type="entry name" value="OpdG"/>
</dbReference>
<dbReference type="Proteomes" id="UP001628179">
    <property type="component" value="Unassembled WGS sequence"/>
</dbReference>
<dbReference type="GeneID" id="98178097"/>
<proteinExistence type="predicted"/>
<dbReference type="Pfam" id="PF12311">
    <property type="entry name" value="DUF3632"/>
    <property type="match status" value="1"/>
</dbReference>
<dbReference type="RefSeq" id="XP_070918875.1">
    <property type="nucleotide sequence ID" value="XM_071062774.1"/>
</dbReference>
<dbReference type="EMBL" id="BAAFSV010000004">
    <property type="protein sequence ID" value="GAB1317144.1"/>
    <property type="molecule type" value="Genomic_DNA"/>
</dbReference>
<protein>
    <submittedName>
        <fullName evidence="1">Uncharacterized protein</fullName>
    </submittedName>
</protein>
<name>A0ABQ0GHJ1_9PEZI</name>
<evidence type="ECO:0000313" key="1">
    <source>
        <dbReference type="EMBL" id="GAB1317144.1"/>
    </source>
</evidence>
<gene>
    <name evidence="1" type="ORF">MFIFM68171_07354</name>
</gene>
<keyword evidence="2" id="KW-1185">Reference proteome</keyword>
<organism evidence="1 2">
    <name type="scientific">Madurella fahalii</name>
    <dbReference type="NCBI Taxonomy" id="1157608"/>
    <lineage>
        <taxon>Eukaryota</taxon>
        <taxon>Fungi</taxon>
        <taxon>Dikarya</taxon>
        <taxon>Ascomycota</taxon>
        <taxon>Pezizomycotina</taxon>
        <taxon>Sordariomycetes</taxon>
        <taxon>Sordariomycetidae</taxon>
        <taxon>Sordariales</taxon>
        <taxon>Sordariales incertae sedis</taxon>
        <taxon>Madurella</taxon>
    </lineage>
</organism>
<sequence>MTTIFYTPGSQPPILFSAPIRSVLTSLSSAPTPGPGPALDDTAAHIVATVTASADPAHALWELWDAFFIAVATAPSSQSHAPHLALLDALRAQQPTRPHNVPPASEAERALRSYTQPDGTLRWAELPRFSAQWRDVHDILEVWRDWDDGGFRCRYYLRFCDFSAALLGATQGKGEVHSLWVFVACRNVLEREGPEPGQPGPHRIPPKQVWPLDVRVTATWVRGEARALWNTDHEELRQEWAEALDEKTELWPREDGLTRERSVISEATKVVEDILEENRT</sequence>
<reference evidence="1 2" key="1">
    <citation type="submission" date="2024-09" db="EMBL/GenBank/DDBJ databases">
        <title>Itraconazole resistance in Madurella fahalii resulting from another homologue of gene encoding cytochrome P450 14-alpha sterol demethylase (CYP51).</title>
        <authorList>
            <person name="Yoshioka I."/>
            <person name="Fahal A.H."/>
            <person name="Kaneko S."/>
            <person name="Yaguchi T."/>
        </authorList>
    </citation>
    <scope>NUCLEOTIDE SEQUENCE [LARGE SCALE GENOMIC DNA]</scope>
    <source>
        <strain evidence="1 2">IFM 68171</strain>
    </source>
</reference>
<accession>A0ABQ0GHJ1</accession>
<evidence type="ECO:0000313" key="2">
    <source>
        <dbReference type="Proteomes" id="UP001628179"/>
    </source>
</evidence>
<comment type="caution">
    <text evidence="1">The sequence shown here is derived from an EMBL/GenBank/DDBJ whole genome shotgun (WGS) entry which is preliminary data.</text>
</comment>